<dbReference type="PROSITE" id="PS50235">
    <property type="entry name" value="USP_3"/>
    <property type="match status" value="1"/>
</dbReference>
<dbReference type="Gene3D" id="3.90.70.10">
    <property type="entry name" value="Cysteine proteinases"/>
    <property type="match status" value="1"/>
</dbReference>
<organism evidence="3 4">
    <name type="scientific">Mycena pura</name>
    <dbReference type="NCBI Taxonomy" id="153505"/>
    <lineage>
        <taxon>Eukaryota</taxon>
        <taxon>Fungi</taxon>
        <taxon>Dikarya</taxon>
        <taxon>Basidiomycota</taxon>
        <taxon>Agaricomycotina</taxon>
        <taxon>Agaricomycetes</taxon>
        <taxon>Agaricomycetidae</taxon>
        <taxon>Agaricales</taxon>
        <taxon>Marasmiineae</taxon>
        <taxon>Mycenaceae</taxon>
        <taxon>Mycena</taxon>
    </lineage>
</organism>
<dbReference type="AlphaFoldDB" id="A0AAD6Y668"/>
<feature type="compositionally biased region" description="Basic and acidic residues" evidence="1">
    <location>
        <begin position="256"/>
        <end position="270"/>
    </location>
</feature>
<feature type="region of interest" description="Disordered" evidence="1">
    <location>
        <begin position="1"/>
        <end position="23"/>
    </location>
</feature>
<dbReference type="InterPro" id="IPR038765">
    <property type="entry name" value="Papain-like_cys_pep_sf"/>
</dbReference>
<evidence type="ECO:0000259" key="2">
    <source>
        <dbReference type="PROSITE" id="PS50235"/>
    </source>
</evidence>
<keyword evidence="4" id="KW-1185">Reference proteome</keyword>
<dbReference type="InterPro" id="IPR028889">
    <property type="entry name" value="USP"/>
</dbReference>
<comment type="caution">
    <text evidence="3">The sequence shown here is derived from an EMBL/GenBank/DDBJ whole genome shotgun (WGS) entry which is preliminary data.</text>
</comment>
<feature type="domain" description="USP" evidence="2">
    <location>
        <begin position="35"/>
        <end position="443"/>
    </location>
</feature>
<evidence type="ECO:0000313" key="4">
    <source>
        <dbReference type="Proteomes" id="UP001219525"/>
    </source>
</evidence>
<feature type="compositionally biased region" description="Basic and acidic residues" evidence="1">
    <location>
        <begin position="1"/>
        <end position="11"/>
    </location>
</feature>
<feature type="region of interest" description="Disordered" evidence="1">
    <location>
        <begin position="74"/>
        <end position="125"/>
    </location>
</feature>
<dbReference type="SUPFAM" id="SSF54001">
    <property type="entry name" value="Cysteine proteinases"/>
    <property type="match status" value="1"/>
</dbReference>
<protein>
    <recommendedName>
        <fullName evidence="2">USP domain-containing protein</fullName>
    </recommendedName>
</protein>
<dbReference type="Proteomes" id="UP001219525">
    <property type="component" value="Unassembled WGS sequence"/>
</dbReference>
<reference evidence="3" key="1">
    <citation type="submission" date="2023-03" db="EMBL/GenBank/DDBJ databases">
        <title>Massive genome expansion in bonnet fungi (Mycena s.s.) driven by repeated elements and novel gene families across ecological guilds.</title>
        <authorList>
            <consortium name="Lawrence Berkeley National Laboratory"/>
            <person name="Harder C.B."/>
            <person name="Miyauchi S."/>
            <person name="Viragh M."/>
            <person name="Kuo A."/>
            <person name="Thoen E."/>
            <person name="Andreopoulos B."/>
            <person name="Lu D."/>
            <person name="Skrede I."/>
            <person name="Drula E."/>
            <person name="Henrissat B."/>
            <person name="Morin E."/>
            <person name="Kohler A."/>
            <person name="Barry K."/>
            <person name="LaButti K."/>
            <person name="Morin E."/>
            <person name="Salamov A."/>
            <person name="Lipzen A."/>
            <person name="Mereny Z."/>
            <person name="Hegedus B."/>
            <person name="Baldrian P."/>
            <person name="Stursova M."/>
            <person name="Weitz H."/>
            <person name="Taylor A."/>
            <person name="Grigoriev I.V."/>
            <person name="Nagy L.G."/>
            <person name="Martin F."/>
            <person name="Kauserud H."/>
        </authorList>
    </citation>
    <scope>NUCLEOTIDE SEQUENCE</scope>
    <source>
        <strain evidence="3">9144</strain>
    </source>
</reference>
<gene>
    <name evidence="3" type="ORF">GGX14DRAFT_592949</name>
</gene>
<dbReference type="EMBL" id="JARJCW010000110">
    <property type="protein sequence ID" value="KAJ7193214.1"/>
    <property type="molecule type" value="Genomic_DNA"/>
</dbReference>
<feature type="region of interest" description="Disordered" evidence="1">
    <location>
        <begin position="248"/>
        <end position="270"/>
    </location>
</feature>
<proteinExistence type="predicted"/>
<feature type="compositionally biased region" description="Basic residues" evidence="1">
    <location>
        <begin position="85"/>
        <end position="96"/>
    </location>
</feature>
<evidence type="ECO:0000256" key="1">
    <source>
        <dbReference type="SAM" id="MobiDB-lite"/>
    </source>
</evidence>
<accession>A0AAD6Y668</accession>
<evidence type="ECO:0000313" key="3">
    <source>
        <dbReference type="EMBL" id="KAJ7193214.1"/>
    </source>
</evidence>
<sequence>MLDHAFNKVDKSPLSGSGMQKGESKGHCYCKFLEAGIARAGEQCLLSVLAKCLARTLGLSLFCKQVATDTPRLQQPGVRASHLARPPRHSLSRRAQHSGPIHDPGVPSARPPSAPRRHPSSISPTASPVSALTAFWDACISSSTTPHIARAAALLVSHEHQDVQELFQLLSECVREENARVGREGARDHGFAGVTAAAPADDDAQVGVLSPFGGLTATRRACLHCGYTAATATLRLIPCNSRSRAPAGAGAGWCSSRDEARQARDEAMRERDELLAARGDEEDTKPAIDTTREGTLEAGPEIVRSLSVHDKPDPDLWPKSESMDDFAVHALHGTGDALKSVRIERVSGDVCTRESMLGRPPAVLALHMNRSVHTALRVAFPELLDLAPYTTDGMLSLDPTAALSDAAAHRGARRGRDRHRTVYLRPYIWLISQARCWLMPNRE</sequence>
<name>A0AAD6Y668_9AGAR</name>